<sequence>MNITKISQMLADMAQYIYEAAMRIFGPNDDAYPTIGIQPFTGEPYKKGTADNW</sequence>
<dbReference type="GO" id="GO:0016757">
    <property type="term" value="F:glycosyltransferase activity"/>
    <property type="evidence" value="ECO:0007669"/>
    <property type="project" value="UniProtKB-KW"/>
</dbReference>
<dbReference type="EMBL" id="LAHD01000054">
    <property type="protein sequence ID" value="PHK02405.1"/>
    <property type="molecule type" value="Genomic_DNA"/>
</dbReference>
<dbReference type="AlphaFoldDB" id="A0A9Q5ZAX2"/>
<dbReference type="GeneID" id="57097505"/>
<dbReference type="Proteomes" id="UP000222310">
    <property type="component" value="Unassembled WGS sequence"/>
</dbReference>
<keyword evidence="1" id="KW-0808">Transferase</keyword>
<keyword evidence="1" id="KW-0328">Glycosyltransferase</keyword>
<comment type="caution">
    <text evidence="1">The sequence shown here is derived from an EMBL/GenBank/DDBJ whole genome shotgun (WGS) entry which is preliminary data.</text>
</comment>
<evidence type="ECO:0000313" key="2">
    <source>
        <dbReference type="Proteomes" id="UP000222310"/>
    </source>
</evidence>
<proteinExistence type="predicted"/>
<gene>
    <name evidence="1" type="ORF">VF08_18880</name>
</gene>
<name>A0A9Q5ZAX2_NOSLI</name>
<dbReference type="RefSeq" id="WP_099071846.1">
    <property type="nucleotide sequence ID" value="NZ_LAHD01000054.1"/>
</dbReference>
<reference evidence="1 2" key="1">
    <citation type="submission" date="2015-02" db="EMBL/GenBank/DDBJ databases">
        <title>Nostoc linckia genome annotation.</title>
        <authorList>
            <person name="Zhou Z."/>
        </authorList>
    </citation>
    <scope>NUCLEOTIDE SEQUENCE [LARGE SCALE GENOMIC DNA]</scope>
    <source>
        <strain evidence="2">z8</strain>
    </source>
</reference>
<organism evidence="1 2">
    <name type="scientific">Nostoc linckia z8</name>
    <dbReference type="NCBI Taxonomy" id="1628746"/>
    <lineage>
        <taxon>Bacteria</taxon>
        <taxon>Bacillati</taxon>
        <taxon>Cyanobacteriota</taxon>
        <taxon>Cyanophyceae</taxon>
        <taxon>Nostocales</taxon>
        <taxon>Nostocaceae</taxon>
        <taxon>Nostoc</taxon>
    </lineage>
</organism>
<protein>
    <submittedName>
        <fullName evidence="1">Nicotinate phosphoribosyltransferase</fullName>
    </submittedName>
</protein>
<accession>A0A9Q5ZAX2</accession>
<evidence type="ECO:0000313" key="1">
    <source>
        <dbReference type="EMBL" id="PHK02405.1"/>
    </source>
</evidence>